<dbReference type="InterPro" id="IPR016181">
    <property type="entry name" value="Acyl_CoA_acyltransferase"/>
</dbReference>
<name>A0A2S9GYG3_9BURK</name>
<dbReference type="PANTHER" id="PTHR13947">
    <property type="entry name" value="GNAT FAMILY N-ACETYLTRANSFERASE"/>
    <property type="match status" value="1"/>
</dbReference>
<dbReference type="CDD" id="cd04301">
    <property type="entry name" value="NAT_SF"/>
    <property type="match status" value="1"/>
</dbReference>
<dbReference type="Pfam" id="PF13673">
    <property type="entry name" value="Acetyltransf_10"/>
    <property type="match status" value="1"/>
</dbReference>
<keyword evidence="1 3" id="KW-0808">Transferase</keyword>
<feature type="domain" description="N-acetyltransferase" evidence="2">
    <location>
        <begin position="11"/>
        <end position="179"/>
    </location>
</feature>
<dbReference type="Gene3D" id="3.40.630.30">
    <property type="match status" value="1"/>
</dbReference>
<dbReference type="GO" id="GO:0008080">
    <property type="term" value="F:N-acetyltransferase activity"/>
    <property type="evidence" value="ECO:0007669"/>
    <property type="project" value="InterPro"/>
</dbReference>
<evidence type="ECO:0000256" key="1">
    <source>
        <dbReference type="ARBA" id="ARBA00022679"/>
    </source>
</evidence>
<dbReference type="PROSITE" id="PS51186">
    <property type="entry name" value="GNAT"/>
    <property type="match status" value="1"/>
</dbReference>
<evidence type="ECO:0000313" key="4">
    <source>
        <dbReference type="Proteomes" id="UP000237839"/>
    </source>
</evidence>
<gene>
    <name evidence="3" type="ORF">S2091_2481</name>
</gene>
<dbReference type="AlphaFoldDB" id="A0A2S9GYG3"/>
<comment type="caution">
    <text evidence="3">The sequence shown here is derived from an EMBL/GenBank/DDBJ whole genome shotgun (WGS) entry which is preliminary data.</text>
</comment>
<accession>A0A2S9GYG3</accession>
<dbReference type="EMBL" id="PUGF01000011">
    <property type="protein sequence ID" value="PRC92751.1"/>
    <property type="molecule type" value="Genomic_DNA"/>
</dbReference>
<reference evidence="3 4" key="1">
    <citation type="submission" date="2018-02" db="EMBL/GenBank/DDBJ databases">
        <title>Solimicrobium silvestre gen. nov., sp. nov., isolated from alpine forest soil.</title>
        <authorList>
            <person name="Margesin R."/>
            <person name="Albuquerque L."/>
            <person name="Zhang D.-C."/>
            <person name="Froufe H.J.C."/>
            <person name="Severino R."/>
            <person name="Roxo I."/>
            <person name="Egas C."/>
            <person name="Da Costa M.S."/>
        </authorList>
    </citation>
    <scope>NUCLEOTIDE SEQUENCE [LARGE SCALE GENOMIC DNA]</scope>
    <source>
        <strain evidence="3 4">S20-91</strain>
    </source>
</reference>
<dbReference type="SUPFAM" id="SSF55729">
    <property type="entry name" value="Acyl-CoA N-acyltransferases (Nat)"/>
    <property type="match status" value="1"/>
</dbReference>
<proteinExistence type="predicted"/>
<dbReference type="InterPro" id="IPR000182">
    <property type="entry name" value="GNAT_dom"/>
</dbReference>
<dbReference type="PANTHER" id="PTHR13947:SF37">
    <property type="entry name" value="LD18367P"/>
    <property type="match status" value="1"/>
</dbReference>
<dbReference type="InterPro" id="IPR050769">
    <property type="entry name" value="NAT_camello-type"/>
</dbReference>
<protein>
    <submittedName>
        <fullName evidence="3">Acetyltransferase (GNAT) family</fullName>
    </submittedName>
</protein>
<evidence type="ECO:0000313" key="3">
    <source>
        <dbReference type="EMBL" id="PRC92751.1"/>
    </source>
</evidence>
<sequence length="183" mass="19916">MLSVRGGVSMAIIRQVNQGSVQLLSGLVGLLQDVVHHGASVGFLAPLEQAEANRYWQGVLADLGRGLVLWVAEQDGIVVGAIQLALCGRANGMHRADVQKLFVHSLSRGIGISSQLLYALEAFAKQQRRSLLVLDTEAGSLAEKIYQHWNWQRVGEIPGYAASPDGKLISTCYYYKQVALEDD</sequence>
<dbReference type="Proteomes" id="UP000237839">
    <property type="component" value="Unassembled WGS sequence"/>
</dbReference>
<evidence type="ECO:0000259" key="2">
    <source>
        <dbReference type="PROSITE" id="PS51186"/>
    </source>
</evidence>
<keyword evidence="4" id="KW-1185">Reference proteome</keyword>
<organism evidence="3 4">
    <name type="scientific">Solimicrobium silvestre</name>
    <dbReference type="NCBI Taxonomy" id="2099400"/>
    <lineage>
        <taxon>Bacteria</taxon>
        <taxon>Pseudomonadati</taxon>
        <taxon>Pseudomonadota</taxon>
        <taxon>Betaproteobacteria</taxon>
        <taxon>Burkholderiales</taxon>
        <taxon>Oxalobacteraceae</taxon>
        <taxon>Solimicrobium</taxon>
    </lineage>
</organism>